<gene>
    <name evidence="1" type="ORF">L2Y54_05400</name>
</gene>
<protein>
    <submittedName>
        <fullName evidence="1">Uncharacterized protein</fullName>
    </submittedName>
</protein>
<proteinExistence type="predicted"/>
<evidence type="ECO:0000313" key="2">
    <source>
        <dbReference type="Proteomes" id="UP001054801"/>
    </source>
</evidence>
<reference evidence="1" key="1">
    <citation type="journal article" date="2022" name="Microorganisms">
        <title>Two New Species of Filamentous Sulfur Bacteria of the Genus Thiothrix, Thiothrix winogradskyi sp. nov. and 'Candidatus Thiothrix sulfatifontis' sp. nov.</title>
        <authorList>
            <person name="Ravin N.V."/>
            <person name="Rossetti S."/>
            <person name="Beletsky A.V."/>
            <person name="Kadnikov V.V."/>
            <person name="Rudenko T.S."/>
            <person name="Smolyakov D.D."/>
            <person name="Moskvitina M.I."/>
            <person name="Gureeva M.V."/>
            <person name="Mardanov A.V."/>
            <person name="Grabovich M.Y."/>
        </authorList>
    </citation>
    <scope>NUCLEOTIDE SEQUENCE</scope>
    <source>
        <strain evidence="1">CT3</strain>
    </source>
</reference>
<evidence type="ECO:0000313" key="1">
    <source>
        <dbReference type="EMBL" id="UJS25477.1"/>
    </source>
</evidence>
<accession>A0ABY3T0Z0</accession>
<keyword evidence="2" id="KW-1185">Reference proteome</keyword>
<dbReference type="RefSeq" id="WP_236500770.1">
    <property type="nucleotide sequence ID" value="NZ_CP091244.1"/>
</dbReference>
<sequence length="185" mass="21057">MNRIDETFQFYQKHILDAEKISLLKAHNLKVTGSVPSVIWELFGAILTGRSSTGNTGADLSGWEIKSAKMGASYEYQYHLNTGTHKLDEDAQINHLFCAYSETYVDVIVKVMAGKDLASYFNQWKPEYLQNYDTSVPSAQRRQRFRRSIPAGFVRTNGILVLEIREGALVERNDTIIDTLNRFIS</sequence>
<dbReference type="Proteomes" id="UP001054801">
    <property type="component" value="Chromosome"/>
</dbReference>
<organism evidence="1 2">
    <name type="scientific">Thiothrix winogradskyi</name>
    <dbReference type="NCBI Taxonomy" id="96472"/>
    <lineage>
        <taxon>Bacteria</taxon>
        <taxon>Pseudomonadati</taxon>
        <taxon>Pseudomonadota</taxon>
        <taxon>Gammaproteobacteria</taxon>
        <taxon>Thiotrichales</taxon>
        <taxon>Thiotrichaceae</taxon>
        <taxon>Thiothrix</taxon>
    </lineage>
</organism>
<name>A0ABY3T0Z0_9GAMM</name>
<dbReference type="EMBL" id="CP091244">
    <property type="protein sequence ID" value="UJS25477.1"/>
    <property type="molecule type" value="Genomic_DNA"/>
</dbReference>